<dbReference type="PROSITE" id="PS50893">
    <property type="entry name" value="ABC_TRANSPORTER_2"/>
    <property type="match status" value="1"/>
</dbReference>
<keyword evidence="6" id="KW-0406">Ion transport</keyword>
<keyword evidence="2" id="KW-0813">Transport</keyword>
<dbReference type="OrthoDB" id="9806726at2"/>
<keyword evidence="5" id="KW-0862">Zinc</keyword>
<dbReference type="KEGG" id="fiy:BN1229_v1_0383"/>
<sequence length="312" mass="34298">MDVARDSRQNREGERTSPASPRATSLSVRDVTVTYPNGTTAVQDASFELRAGTICALVGVNGSGKSTLFKAIMGFVTPRQGAVRICGLPMQEALRANFVAYVPQSEEVDWNFPVLVEDVVMMGRYGHMGFLRLPSKMDHAKVEEALERVGMGAFRKRQIGELSGGQKKRVFLARALAQEGRIILLDEPFTGVDVKTETEIIGLMKELRDQGHVMLVSTHNLGSVPDFCDQVVLINRTILAAGPTARVFTQANLERAFGGVLRHFQLAGTALHEDDDTRSVTVLTDDERPLVFYGQKRPDQGPLRRSEDGEPS</sequence>
<name>A0A0D6JAA5_9HYPH</name>
<evidence type="ECO:0000256" key="6">
    <source>
        <dbReference type="ARBA" id="ARBA00023065"/>
    </source>
</evidence>
<feature type="compositionally biased region" description="Basic and acidic residues" evidence="7">
    <location>
        <begin position="1"/>
        <end position="15"/>
    </location>
</feature>
<protein>
    <submittedName>
        <fullName evidence="9">Chelated iron transport system membrane protein YfeB</fullName>
    </submittedName>
</protein>
<proteinExistence type="inferred from homology"/>
<evidence type="ECO:0000256" key="4">
    <source>
        <dbReference type="ARBA" id="ARBA00022840"/>
    </source>
</evidence>
<feature type="domain" description="ABC transporter" evidence="8">
    <location>
        <begin position="26"/>
        <end position="261"/>
    </location>
</feature>
<feature type="compositionally biased region" description="Polar residues" evidence="7">
    <location>
        <begin position="17"/>
        <end position="27"/>
    </location>
</feature>
<dbReference type="EMBL" id="LN829119">
    <property type="protein sequence ID" value="CPR15493.1"/>
    <property type="molecule type" value="Genomic_DNA"/>
</dbReference>
<dbReference type="PANTHER" id="PTHR42734">
    <property type="entry name" value="METAL TRANSPORT SYSTEM ATP-BINDING PROTEIN TM_0124-RELATED"/>
    <property type="match status" value="1"/>
</dbReference>
<dbReference type="FunFam" id="3.40.50.300:FF:000134">
    <property type="entry name" value="Iron-enterobactin ABC transporter ATP-binding protein"/>
    <property type="match status" value="1"/>
</dbReference>
<evidence type="ECO:0000256" key="2">
    <source>
        <dbReference type="ARBA" id="ARBA00022448"/>
    </source>
</evidence>
<keyword evidence="4" id="KW-0067">ATP-binding</keyword>
<dbReference type="SMART" id="SM00382">
    <property type="entry name" value="AAA"/>
    <property type="match status" value="1"/>
</dbReference>
<dbReference type="CDD" id="cd03235">
    <property type="entry name" value="ABC_Metallic_Cations"/>
    <property type="match status" value="1"/>
</dbReference>
<dbReference type="NCBIfam" id="NF011630">
    <property type="entry name" value="PRK15056.1"/>
    <property type="match status" value="1"/>
</dbReference>
<dbReference type="InterPro" id="IPR050153">
    <property type="entry name" value="Metal_Ion_Import_ABC"/>
</dbReference>
<dbReference type="GO" id="GO:0006829">
    <property type="term" value="P:zinc ion transport"/>
    <property type="evidence" value="ECO:0007669"/>
    <property type="project" value="UniProtKB-KW"/>
</dbReference>
<dbReference type="KEGG" id="fil:BN1229_v1_0378"/>
<dbReference type="Gene3D" id="3.40.50.300">
    <property type="entry name" value="P-loop containing nucleotide triphosphate hydrolases"/>
    <property type="match status" value="1"/>
</dbReference>
<organism evidence="9 10">
    <name type="scientific">Candidatus Filomicrobium marinum</name>
    <dbReference type="NCBI Taxonomy" id="1608628"/>
    <lineage>
        <taxon>Bacteria</taxon>
        <taxon>Pseudomonadati</taxon>
        <taxon>Pseudomonadota</taxon>
        <taxon>Alphaproteobacteria</taxon>
        <taxon>Hyphomicrobiales</taxon>
        <taxon>Hyphomicrobiaceae</taxon>
        <taxon>Filomicrobium</taxon>
    </lineage>
</organism>
<dbReference type="InterPro" id="IPR003439">
    <property type="entry name" value="ABC_transporter-like_ATP-bd"/>
</dbReference>
<evidence type="ECO:0000256" key="7">
    <source>
        <dbReference type="SAM" id="MobiDB-lite"/>
    </source>
</evidence>
<dbReference type="InterPro" id="IPR003593">
    <property type="entry name" value="AAA+_ATPase"/>
</dbReference>
<evidence type="ECO:0000256" key="3">
    <source>
        <dbReference type="ARBA" id="ARBA00022741"/>
    </source>
</evidence>
<dbReference type="InterPro" id="IPR017871">
    <property type="entry name" value="ABC_transporter-like_CS"/>
</dbReference>
<dbReference type="PROSITE" id="PS00211">
    <property type="entry name" value="ABC_TRANSPORTER_1"/>
    <property type="match status" value="1"/>
</dbReference>
<evidence type="ECO:0000259" key="8">
    <source>
        <dbReference type="PROSITE" id="PS50893"/>
    </source>
</evidence>
<comment type="similarity">
    <text evidence="1">Belongs to the ABC transporter superfamily.</text>
</comment>
<feature type="region of interest" description="Disordered" evidence="7">
    <location>
        <begin position="291"/>
        <end position="312"/>
    </location>
</feature>
<reference evidence="10" key="1">
    <citation type="submission" date="2015-02" db="EMBL/GenBank/DDBJ databases">
        <authorList>
            <person name="Chooi Y.-H."/>
        </authorList>
    </citation>
    <scope>NUCLEOTIDE SEQUENCE [LARGE SCALE GENOMIC DNA]</scope>
    <source>
        <strain evidence="10">strain Y</strain>
    </source>
</reference>
<dbReference type="InterPro" id="IPR027417">
    <property type="entry name" value="P-loop_NTPase"/>
</dbReference>
<feature type="region of interest" description="Disordered" evidence="7">
    <location>
        <begin position="1"/>
        <end position="27"/>
    </location>
</feature>
<dbReference type="GO" id="GO:0005524">
    <property type="term" value="F:ATP binding"/>
    <property type="evidence" value="ECO:0007669"/>
    <property type="project" value="UniProtKB-KW"/>
</dbReference>
<accession>A0A0D6JAA5</accession>
<dbReference type="Pfam" id="PF00005">
    <property type="entry name" value="ABC_tran"/>
    <property type="match status" value="1"/>
</dbReference>
<gene>
    <name evidence="9" type="primary">yfeB</name>
    <name evidence="9" type="ORF">YBN1229_v1_0383</name>
</gene>
<keyword evidence="10" id="KW-1185">Reference proteome</keyword>
<dbReference type="Proteomes" id="UP000033187">
    <property type="component" value="Chromosome 1"/>
</dbReference>
<evidence type="ECO:0000256" key="5">
    <source>
        <dbReference type="ARBA" id="ARBA00022906"/>
    </source>
</evidence>
<evidence type="ECO:0000313" key="9">
    <source>
        <dbReference type="EMBL" id="CPR15493.1"/>
    </source>
</evidence>
<dbReference type="PANTHER" id="PTHR42734:SF5">
    <property type="entry name" value="IRON TRANSPORT SYSTEM ATP-BINDING PROTEIN HI_0361-RELATED"/>
    <property type="match status" value="1"/>
</dbReference>
<evidence type="ECO:0000256" key="1">
    <source>
        <dbReference type="ARBA" id="ARBA00005417"/>
    </source>
</evidence>
<dbReference type="GO" id="GO:0016887">
    <property type="term" value="F:ATP hydrolysis activity"/>
    <property type="evidence" value="ECO:0007669"/>
    <property type="project" value="InterPro"/>
</dbReference>
<dbReference type="SUPFAM" id="SSF52540">
    <property type="entry name" value="P-loop containing nucleoside triphosphate hydrolases"/>
    <property type="match status" value="1"/>
</dbReference>
<dbReference type="RefSeq" id="WP_046476000.1">
    <property type="nucleotide sequence ID" value="NZ_LN829118.1"/>
</dbReference>
<evidence type="ECO:0000313" key="10">
    <source>
        <dbReference type="Proteomes" id="UP000033187"/>
    </source>
</evidence>
<keyword evidence="5" id="KW-0864">Zinc transport</keyword>
<dbReference type="AlphaFoldDB" id="A0A0D6JAA5"/>
<keyword evidence="3" id="KW-0547">Nucleotide-binding</keyword>
<feature type="compositionally biased region" description="Basic and acidic residues" evidence="7">
    <location>
        <begin position="296"/>
        <end position="312"/>
    </location>
</feature>